<keyword evidence="6" id="KW-1185">Reference proteome</keyword>
<dbReference type="InterPro" id="IPR013519">
    <property type="entry name" value="Int_alpha_beta-p"/>
</dbReference>
<dbReference type="SMART" id="SM00191">
    <property type="entry name" value="Int_alpha"/>
    <property type="match status" value="1"/>
</dbReference>
<dbReference type="InterPro" id="IPR013517">
    <property type="entry name" value="FG-GAP"/>
</dbReference>
<dbReference type="Pfam" id="PF13517">
    <property type="entry name" value="FG-GAP_3"/>
    <property type="match status" value="4"/>
</dbReference>
<evidence type="ECO:0000256" key="2">
    <source>
        <dbReference type="ARBA" id="ARBA00022737"/>
    </source>
</evidence>
<accession>A0A4U3L5C9</accession>
<evidence type="ECO:0000259" key="4">
    <source>
        <dbReference type="Pfam" id="PF07593"/>
    </source>
</evidence>
<name>A0A4U3L5C9_9BACT</name>
<evidence type="ECO:0000256" key="3">
    <source>
        <dbReference type="ARBA" id="ARBA00023180"/>
    </source>
</evidence>
<dbReference type="SUPFAM" id="SSF69318">
    <property type="entry name" value="Integrin alpha N-terminal domain"/>
    <property type="match status" value="3"/>
</dbReference>
<comment type="caution">
    <text evidence="5">The sequence shown here is derived from an EMBL/GenBank/DDBJ whole genome shotgun (WGS) entry which is preliminary data.</text>
</comment>
<dbReference type="Pfam" id="PF07593">
    <property type="entry name" value="UnbV_ASPIC"/>
    <property type="match status" value="1"/>
</dbReference>
<evidence type="ECO:0000313" key="5">
    <source>
        <dbReference type="EMBL" id="TKK70200.1"/>
    </source>
</evidence>
<dbReference type="PANTHER" id="PTHR16026">
    <property type="entry name" value="CARTILAGE ACIDIC PROTEIN 1"/>
    <property type="match status" value="1"/>
</dbReference>
<gene>
    <name evidence="5" type="ORF">FC093_05470</name>
</gene>
<evidence type="ECO:0000256" key="1">
    <source>
        <dbReference type="ARBA" id="ARBA00022729"/>
    </source>
</evidence>
<dbReference type="Gene3D" id="2.130.10.130">
    <property type="entry name" value="Integrin alpha, N-terminal"/>
    <property type="match status" value="4"/>
</dbReference>
<dbReference type="AlphaFoldDB" id="A0A4U3L5C9"/>
<sequence>MTSGQVHKRILFYILILTSAFGCHSKKQPQLPSLFQVLDSKFTGLNFINQLTPTEQFNVFDYMYFYNGAGIGAADFNNDGKTDLFFASNQGKNKLFLNEGNMHFKEVTDEAHIPNDGGWSTGVSVVDINSDGLLDLYICRVGKYEILNSHNQFLICTGIDKNGVPQYKDEAAQMGLAFSGFSTQAAFMDYDMDGDLDMYLLNHSIHQNGTYGPRAQMLENTSPISGDHLYRNDGSGKFTDVTKAAGINSSVLGYGLGICVSDINMDGYPDMYISNDFHEDDYLYINQRNGTFKDEDTTCLMHTSQYSMGVDVADVNNDAYPEIITMDMLSNDPYILKRSLGEDAYDIFNMKINYGYTHQYTRNNLQLNDRNGMFSEVGLYAGVAATDWSWAPLWMDFDNDGLKDLFISNGIPKRLNDIDYVNFVSNQDLQEKMRNNTLDKKDLSLIDKFPQIKIPNKLYKNEGDLRFADLNVQVQGNVPTFSNGAIYADLDGDGDLDIVVNNIDGDALVYQNKNNDVQKKAFIDINLRGTPDNINALGSRIIVYTNSGIRTYEKYPVRGFLSSMEVPLHIGLGNTKVDSVLLVWNDNTYQKIDWQHDTMQTVTFTYKKGLPLFDYAAFSKHWQNSTLPVKNITTATALQYKHSENPFVEFDREPLMPHMVSREGPALAVGDIDGDGLEDVFIGASKREKGAVFIQNTAGKFDKMLQPALDKDSMWEDIDAVWTDVNSDKYPDLVVASGGNEYYGNDEHLLPRVYLNDGKGNLSRKMDVFSNEYMTASCVAPCDINGDGYTDLFIGGRAVPWKYGEVPRSYLLQNDGTGKFKDVTATYAKDLSHIGFVTQGLWYDIDKDGDKDLILSLEWDGIVAFINNNGHFTKQYLTDKKGWWNFVLPVDIDKDGDVDLVAGNLGLNSRLKANDAQPVRMYYNDFDNNGTKEQILTYYLNNKELVFANKEELQRQIPTLKKQFLYAEDFAKATLTDLFPQDKLDASKIFTADYFDNAILINNGNLQYTVQPMPWQAQLSPYKDAQVIDANNDNLPDILLFGNYDANNIEMGRYDANFGTILLNKGNNQFAAQSLNGLQVKGEVRHVRNITIGGKKAYILAKNNDSAMVIQFEQPGVKQYGFVKQQEKK</sequence>
<keyword evidence="1" id="KW-0732">Signal</keyword>
<dbReference type="InterPro" id="IPR027039">
    <property type="entry name" value="Crtac1"/>
</dbReference>
<dbReference type="Proteomes" id="UP000305848">
    <property type="component" value="Unassembled WGS sequence"/>
</dbReference>
<dbReference type="InterPro" id="IPR028994">
    <property type="entry name" value="Integrin_alpha_N"/>
</dbReference>
<proteinExistence type="predicted"/>
<protein>
    <recommendedName>
        <fullName evidence="4">ASPIC/UnbV domain-containing protein</fullName>
    </recommendedName>
</protein>
<dbReference type="Pfam" id="PF01839">
    <property type="entry name" value="FG-GAP"/>
    <property type="match status" value="1"/>
</dbReference>
<dbReference type="PANTHER" id="PTHR16026:SF0">
    <property type="entry name" value="CARTILAGE ACIDIC PROTEIN 1"/>
    <property type="match status" value="1"/>
</dbReference>
<evidence type="ECO:0000313" key="6">
    <source>
        <dbReference type="Proteomes" id="UP000305848"/>
    </source>
</evidence>
<keyword evidence="3" id="KW-0325">Glycoprotein</keyword>
<feature type="domain" description="ASPIC/UnbV" evidence="4">
    <location>
        <begin position="536"/>
        <end position="592"/>
    </location>
</feature>
<dbReference type="EMBL" id="SZQL01000003">
    <property type="protein sequence ID" value="TKK70200.1"/>
    <property type="molecule type" value="Genomic_DNA"/>
</dbReference>
<reference evidence="5 6" key="1">
    <citation type="submission" date="2019-05" db="EMBL/GenBank/DDBJ databases">
        <title>Panacibacter sp. strain 17mud1-8 Genome sequencing and assembly.</title>
        <authorList>
            <person name="Chhetri G."/>
        </authorList>
    </citation>
    <scope>NUCLEOTIDE SEQUENCE [LARGE SCALE GENOMIC DNA]</scope>
    <source>
        <strain evidence="5 6">17mud1-8</strain>
    </source>
</reference>
<keyword evidence="2" id="KW-0677">Repeat</keyword>
<dbReference type="InterPro" id="IPR011519">
    <property type="entry name" value="UnbV_ASPIC"/>
</dbReference>
<dbReference type="RefSeq" id="WP_137260745.1">
    <property type="nucleotide sequence ID" value="NZ_SZQL01000003.1"/>
</dbReference>
<organism evidence="5 6">
    <name type="scientific">Ilyomonas limi</name>
    <dbReference type="NCBI Taxonomy" id="2575867"/>
    <lineage>
        <taxon>Bacteria</taxon>
        <taxon>Pseudomonadati</taxon>
        <taxon>Bacteroidota</taxon>
        <taxon>Chitinophagia</taxon>
        <taxon>Chitinophagales</taxon>
        <taxon>Chitinophagaceae</taxon>
        <taxon>Ilyomonas</taxon>
    </lineage>
</organism>
<dbReference type="OrthoDB" id="600363at2"/>